<evidence type="ECO:0000256" key="3">
    <source>
        <dbReference type="ARBA" id="ARBA00022642"/>
    </source>
</evidence>
<evidence type="ECO:0000313" key="9">
    <source>
        <dbReference type="EMBL" id="CAD7281203.1"/>
    </source>
</evidence>
<gene>
    <name evidence="9" type="ORF">NMOB1V02_LOCUS8854</name>
</gene>
<dbReference type="GO" id="GO:0000334">
    <property type="term" value="F:3-hydroxyanthranilate 3,4-dioxygenase activity"/>
    <property type="evidence" value="ECO:0007669"/>
    <property type="project" value="InterPro"/>
</dbReference>
<evidence type="ECO:0000256" key="1">
    <source>
        <dbReference type="ARBA" id="ARBA00001954"/>
    </source>
</evidence>
<dbReference type="GO" id="GO:0034354">
    <property type="term" value="P:'de novo' NAD+ biosynthetic process from L-tryptophan"/>
    <property type="evidence" value="ECO:0007669"/>
    <property type="project" value="TreeGrafter"/>
</dbReference>
<dbReference type="Pfam" id="PF06052">
    <property type="entry name" value="3-HAO"/>
    <property type="match status" value="1"/>
</dbReference>
<organism evidence="9">
    <name type="scientific">Notodromas monacha</name>
    <dbReference type="NCBI Taxonomy" id="399045"/>
    <lineage>
        <taxon>Eukaryota</taxon>
        <taxon>Metazoa</taxon>
        <taxon>Ecdysozoa</taxon>
        <taxon>Arthropoda</taxon>
        <taxon>Crustacea</taxon>
        <taxon>Oligostraca</taxon>
        <taxon>Ostracoda</taxon>
        <taxon>Podocopa</taxon>
        <taxon>Podocopida</taxon>
        <taxon>Cypridocopina</taxon>
        <taxon>Cypridoidea</taxon>
        <taxon>Cyprididae</taxon>
        <taxon>Notodromas</taxon>
    </lineage>
</organism>
<keyword evidence="6" id="KW-0560">Oxidoreductase</keyword>
<name>A0A7R9BVG6_9CRUS</name>
<keyword evidence="10" id="KW-1185">Reference proteome</keyword>
<proteinExistence type="predicted"/>
<evidence type="ECO:0000313" key="10">
    <source>
        <dbReference type="Proteomes" id="UP000678499"/>
    </source>
</evidence>
<dbReference type="SUPFAM" id="SSF51182">
    <property type="entry name" value="RmlC-like cupins"/>
    <property type="match status" value="1"/>
</dbReference>
<comment type="function">
    <text evidence="2">Catalyzes the oxidative ring opening of 3-hydroxyanthranilate to 2-amino-3-carboxymuconate semialdehyde, which spontaneously cyclizes to quinolinate.</text>
</comment>
<reference evidence="9" key="1">
    <citation type="submission" date="2020-11" db="EMBL/GenBank/DDBJ databases">
        <authorList>
            <person name="Tran Van P."/>
        </authorList>
    </citation>
    <scope>NUCLEOTIDE SEQUENCE</scope>
</reference>
<protein>
    <submittedName>
        <fullName evidence="9">Uncharacterized protein</fullName>
    </submittedName>
</protein>
<evidence type="ECO:0000256" key="5">
    <source>
        <dbReference type="ARBA" id="ARBA00022964"/>
    </source>
</evidence>
<dbReference type="EMBL" id="OA884723">
    <property type="protein sequence ID" value="CAD7281203.1"/>
    <property type="molecule type" value="Genomic_DNA"/>
</dbReference>
<dbReference type="OrthoDB" id="204928at2759"/>
<dbReference type="PANTHER" id="PTHR15497:SF1">
    <property type="entry name" value="3-HYDROXYANTHRANILATE 3,4-DIOXYGENASE"/>
    <property type="match status" value="1"/>
</dbReference>
<feature type="non-terminal residue" evidence="9">
    <location>
        <position position="1"/>
    </location>
</feature>
<dbReference type="InterPro" id="IPR010329">
    <property type="entry name" value="3hydroanth_dOase"/>
</dbReference>
<dbReference type="AlphaFoldDB" id="A0A7R9BVG6"/>
<comment type="cofactor">
    <cofactor evidence="1">
        <name>Fe(2+)</name>
        <dbReference type="ChEBI" id="CHEBI:29033"/>
    </cofactor>
</comment>
<evidence type="ECO:0000256" key="2">
    <source>
        <dbReference type="ARBA" id="ARBA00002752"/>
    </source>
</evidence>
<dbReference type="GO" id="GO:0046874">
    <property type="term" value="P:quinolinate metabolic process"/>
    <property type="evidence" value="ECO:0007669"/>
    <property type="project" value="TreeGrafter"/>
</dbReference>
<evidence type="ECO:0000256" key="6">
    <source>
        <dbReference type="ARBA" id="ARBA00023002"/>
    </source>
</evidence>
<dbReference type="GO" id="GO:0005737">
    <property type="term" value="C:cytoplasm"/>
    <property type="evidence" value="ECO:0007669"/>
    <property type="project" value="TreeGrafter"/>
</dbReference>
<dbReference type="Gene3D" id="1.10.287.1490">
    <property type="match status" value="1"/>
</dbReference>
<keyword evidence="7" id="KW-0408">Iron</keyword>
<dbReference type="GO" id="GO:0005506">
    <property type="term" value="F:iron ion binding"/>
    <property type="evidence" value="ECO:0007669"/>
    <property type="project" value="InterPro"/>
</dbReference>
<keyword evidence="3" id="KW-0662">Pyridine nucleotide biosynthesis</keyword>
<feature type="coiled-coil region" evidence="8">
    <location>
        <begin position="475"/>
        <end position="572"/>
    </location>
</feature>
<dbReference type="InterPro" id="IPR011051">
    <property type="entry name" value="RmlC_Cupin_sf"/>
</dbReference>
<keyword evidence="8" id="KW-0175">Coiled coil</keyword>
<keyword evidence="4" id="KW-0479">Metal-binding</keyword>
<dbReference type="InterPro" id="IPR014710">
    <property type="entry name" value="RmlC-like_jellyroll"/>
</dbReference>
<dbReference type="Gene3D" id="2.60.120.10">
    <property type="entry name" value="Jelly Rolls"/>
    <property type="match status" value="1"/>
</dbReference>
<evidence type="ECO:0000256" key="4">
    <source>
        <dbReference type="ARBA" id="ARBA00022723"/>
    </source>
</evidence>
<evidence type="ECO:0000256" key="7">
    <source>
        <dbReference type="ARBA" id="ARBA00023004"/>
    </source>
</evidence>
<dbReference type="Proteomes" id="UP000678499">
    <property type="component" value="Unassembled WGS sequence"/>
</dbReference>
<sequence>MEENQYTDLLQWLAENETSFQPPVCNKMLHGKGQLKVFFVGGPNQRKDFHLEEGEEFFYQRKGDMLLVVMEQGKFKDIHIREGEASFPTSRKNPSFAQKVRKYAGTRHRKGTQVDGTRCFEKGKSLAIIDGAEHRLPEDTTFLVKKDQACELNIDDNGIAIPSSRQVAMRSTSWPRFLAVLMILHQIMASRASHPPDTKEPVDVRYHSEKKISMILVTQLFGCPNNRVTKPQFGGLGIDKAKNCPGWRLDQPALDDRQAALGNNNDDTGDSGLAKFAKFETYVTEAIADATKKISEAQTTVVRNQLRLDTLSKAFSTEQNALAGRIEKQVAKLIEDYFKSQPKPEPDPKILAEIRGANEKIQALETQLALRSSEGVSLREHVVGLESSISQLNLSVANGPQDVINKLSELKTAIQSETGSKFASISSQIEQLTASKELLETAQVRVKTELAQSLGIVEGLKSKLETLESTVGASLKSAEQTTAETQKKLADFNQVLSSQISEVSTSDKSAVKRIEALEINLAAAQTTAQNLVAKNSEIKNSIDAISLKWSSVENLEKSSQQLEERIKDLHDIWKSSNNDFSDLQQKVPGHPPVGQLTVAHPPVVKRWSVQPPARAVLGLANPQSIKPRMILVTQLFGCPDNLVTKPQFGGLGIGEAKNCPGWRLDRPALDDWQLTKLEAQISADREGLRSQLYVLEQNIKRQQTQDNDNLLRIVDTSKASFLASQELTDKRLAIFESDIKRISDTDVINSKTIKALEESFKSAESLKTDIQDVLKRVTLFEQLASTTRDQLNALEGTVSGSVTTSQKEFQDLKTESSRLSTNLDGI</sequence>
<accession>A0A7R9BVG6</accession>
<dbReference type="EMBL" id="CAJPEX010002686">
    <property type="protein sequence ID" value="CAG0921355.1"/>
    <property type="molecule type" value="Genomic_DNA"/>
</dbReference>
<dbReference type="PANTHER" id="PTHR15497">
    <property type="entry name" value="3-HYDROXYANTHRANILATE 3,4-DIOXYGENASE"/>
    <property type="match status" value="1"/>
</dbReference>
<evidence type="ECO:0000256" key="8">
    <source>
        <dbReference type="SAM" id="Coils"/>
    </source>
</evidence>
<keyword evidence="5" id="KW-0223">Dioxygenase</keyword>